<keyword evidence="1" id="KW-0238">DNA-binding</keyword>
<gene>
    <name evidence="1" type="ORF">GN958_ATG06469</name>
</gene>
<dbReference type="AlphaFoldDB" id="A0A8S9UTR1"/>
<accession>A0A8S9UTR1</accession>
<evidence type="ECO:0000313" key="1">
    <source>
        <dbReference type="EMBL" id="KAF4144375.1"/>
    </source>
</evidence>
<dbReference type="Proteomes" id="UP000704712">
    <property type="component" value="Unassembled WGS sequence"/>
</dbReference>
<evidence type="ECO:0000313" key="2">
    <source>
        <dbReference type="Proteomes" id="UP000704712"/>
    </source>
</evidence>
<name>A0A8S9UTR1_PHYIN</name>
<proteinExistence type="predicted"/>
<dbReference type="EMBL" id="JAACNO010000863">
    <property type="protein sequence ID" value="KAF4144375.1"/>
    <property type="molecule type" value="Genomic_DNA"/>
</dbReference>
<reference evidence="1" key="1">
    <citation type="submission" date="2020-03" db="EMBL/GenBank/DDBJ databases">
        <title>Hybrid Assembly of Korean Phytophthora infestans isolates.</title>
        <authorList>
            <person name="Prokchorchik M."/>
            <person name="Lee Y."/>
            <person name="Seo J."/>
            <person name="Cho J.-H."/>
            <person name="Park Y.-E."/>
            <person name="Jang D.-C."/>
            <person name="Im J.-S."/>
            <person name="Choi J.-G."/>
            <person name="Park H.-J."/>
            <person name="Lee G.-B."/>
            <person name="Lee Y.-G."/>
            <person name="Hong S.-Y."/>
            <person name="Cho K."/>
            <person name="Sohn K.H."/>
        </authorList>
    </citation>
    <scope>NUCLEOTIDE SEQUENCE</scope>
    <source>
        <strain evidence="1">KR_2_A2</strain>
    </source>
</reference>
<protein>
    <submittedName>
        <fullName evidence="1">Brinker DNA-binding domain</fullName>
    </submittedName>
</protein>
<organism evidence="1 2">
    <name type="scientific">Phytophthora infestans</name>
    <name type="common">Potato late blight agent</name>
    <name type="synonym">Botrytis infestans</name>
    <dbReference type="NCBI Taxonomy" id="4787"/>
    <lineage>
        <taxon>Eukaryota</taxon>
        <taxon>Sar</taxon>
        <taxon>Stramenopiles</taxon>
        <taxon>Oomycota</taxon>
        <taxon>Peronosporomycetes</taxon>
        <taxon>Peronosporales</taxon>
        <taxon>Peronosporaceae</taxon>
        <taxon>Phytophthora</taxon>
    </lineage>
</organism>
<sequence>TQNVLAYHVTSGKYFTKERLLSPTPKPACINWVALLCTKRNQLCPIDHEMIEIHFQLDLRFRGLCYRQQQKAKCTKVWNVWQCSKPNVWTIMVTAIEHAREDVDCQGQYRAVATSAMKKNIKEMDETGQAIRCVKYLRAKNGERNTMNSIKAMFRDFPMNARMNEDKAFMLGPTFGDDGFAPAVQGEDNSSFIGVVTTVGLLEKVKFLQQNNLQSLSYRYYV</sequence>
<comment type="caution">
    <text evidence="1">The sequence shown here is derived from an EMBL/GenBank/DDBJ whole genome shotgun (WGS) entry which is preliminary data.</text>
</comment>
<feature type="non-terminal residue" evidence="1">
    <location>
        <position position="222"/>
    </location>
</feature>
<dbReference type="GO" id="GO:0003677">
    <property type="term" value="F:DNA binding"/>
    <property type="evidence" value="ECO:0007669"/>
    <property type="project" value="UniProtKB-KW"/>
</dbReference>